<keyword evidence="10" id="KW-1185">Reference proteome</keyword>
<keyword evidence="2" id="KW-0963">Cytoplasm</keyword>
<evidence type="ECO:0000256" key="3">
    <source>
        <dbReference type="ARBA" id="ARBA00022723"/>
    </source>
</evidence>
<comment type="subcellular location">
    <subcellularLocation>
        <location evidence="1">Cytoplasm</location>
    </subcellularLocation>
</comment>
<dbReference type="PROSITE" id="PS51981">
    <property type="entry name" value="ZF_RZ"/>
    <property type="match status" value="1"/>
</dbReference>
<gene>
    <name evidence="9" type="ORF">OKIOD_LOCUS14132</name>
</gene>
<keyword evidence="3" id="KW-0479">Metal-binding</keyword>
<reference evidence="9 10" key="1">
    <citation type="submission" date="2021-04" db="EMBL/GenBank/DDBJ databases">
        <authorList>
            <person name="Bliznina A."/>
        </authorList>
    </citation>
    <scope>NUCLEOTIDE SEQUENCE [LARGE SCALE GENOMIC DNA]</scope>
</reference>
<proteinExistence type="predicted"/>
<protein>
    <submittedName>
        <fullName evidence="9">Oidioi.mRNA.OKI2018_I69.chr2.g5367.t1.cds</fullName>
    </submittedName>
</protein>
<evidence type="ECO:0000256" key="5">
    <source>
        <dbReference type="ARBA" id="ARBA00022771"/>
    </source>
</evidence>
<dbReference type="Proteomes" id="UP001158576">
    <property type="component" value="Chromosome 2"/>
</dbReference>
<keyword evidence="5" id="KW-0863">Zinc-finger</keyword>
<evidence type="ECO:0000256" key="7">
    <source>
        <dbReference type="ARBA" id="ARBA00022859"/>
    </source>
</evidence>
<dbReference type="EMBL" id="OU015567">
    <property type="protein sequence ID" value="CAG5111031.1"/>
    <property type="molecule type" value="Genomic_DNA"/>
</dbReference>
<evidence type="ECO:0000256" key="1">
    <source>
        <dbReference type="ARBA" id="ARBA00004496"/>
    </source>
</evidence>
<evidence type="ECO:0000313" key="10">
    <source>
        <dbReference type="Proteomes" id="UP001158576"/>
    </source>
</evidence>
<sequence>MIIGMGFEQPCSGALMCGHKCPYPNHPPNFTHEYPLCMEQCKQKCSGCGMQSCQKLCSDACDRCFNTIQKMLPCGHKQTTLCYEPVEETHCADRCGKELICGHACNRPCSEDCLCDHATLFDCRNCRKRTNQCASLGFCTRKCDVKLACGHQCSNQCGDHTQHSRKCEKPCTRPCRHCGKSTCKLKCGECNNSCPPCNCQMHQIQLNCGHVTYGFAGDIQNQTCFQDCALDLPCGHECRNRCSEKCGPCVEPGIYPCRECGAMYAGTCGGSCTMECAETLSCGHPCGGTCGTCNKGLLHEKCSQKCGRTLMCGHICQEPCHEVCPPCDQKCSKRCSHSKCDHPCWEECVPCMEQCPERGCKKVCSSGDCNHQRLSIPCQARRSCGHKCELVQHDTDCAELHSPASCARCNREVSEMFYDPIMISEEYDGESHYVFIPDCGHRIEVEALDNYVRATMDECRTGEFKAISCPKCKTPMLSCLRYNKEFNAWNKKYGNIKAKYREEMAKTVNFEEVKQSILEKLKRQRFFATTELDEDSIYARVNGTKLQPSDARIILLQLDYLERVDKSLEDIRSRELEREHLEYEDDILVFLQTLEEIIVKFASREIRVLGEIHTNAIEDILLKIELFGNFYAFSTSLEEKYTDQTKQLVKQLLLEFEKQLIGDRADEIRGKRKADQDRVNAQLESEQKRAKAFEPVTRQEISDLAGVLQQATGMRQGHWYTCPNGHPYFVANCGNVVVEANCFCGARIGGQNYRPAEGNQQENF</sequence>
<accession>A0ABN7T0N1</accession>
<evidence type="ECO:0000259" key="8">
    <source>
        <dbReference type="PROSITE" id="PS51981"/>
    </source>
</evidence>
<evidence type="ECO:0000256" key="6">
    <source>
        <dbReference type="ARBA" id="ARBA00022833"/>
    </source>
</evidence>
<dbReference type="CDD" id="cd06008">
    <property type="entry name" value="NF-X1-zinc-finger"/>
    <property type="match status" value="1"/>
</dbReference>
<keyword evidence="6" id="KW-0862">Zinc</keyword>
<feature type="domain" description="RZ-type" evidence="8">
    <location>
        <begin position="696"/>
        <end position="764"/>
    </location>
</feature>
<dbReference type="InterPro" id="IPR000967">
    <property type="entry name" value="Znf_NFX1"/>
</dbReference>
<name>A0ABN7T0N1_OIKDI</name>
<organism evidence="9 10">
    <name type="scientific">Oikopleura dioica</name>
    <name type="common">Tunicate</name>
    <dbReference type="NCBI Taxonomy" id="34765"/>
    <lineage>
        <taxon>Eukaryota</taxon>
        <taxon>Metazoa</taxon>
        <taxon>Chordata</taxon>
        <taxon>Tunicata</taxon>
        <taxon>Appendicularia</taxon>
        <taxon>Copelata</taxon>
        <taxon>Oikopleuridae</taxon>
        <taxon>Oikopleura</taxon>
    </lineage>
</organism>
<dbReference type="InterPro" id="IPR046439">
    <property type="entry name" value="ZF_RZ_dom"/>
</dbReference>
<evidence type="ECO:0000256" key="2">
    <source>
        <dbReference type="ARBA" id="ARBA00022490"/>
    </source>
</evidence>
<keyword evidence="4" id="KW-0677">Repeat</keyword>
<evidence type="ECO:0000256" key="4">
    <source>
        <dbReference type="ARBA" id="ARBA00022737"/>
    </source>
</evidence>
<dbReference type="SMART" id="SM00438">
    <property type="entry name" value="ZnF_NFX"/>
    <property type="match status" value="6"/>
</dbReference>
<keyword evidence="7" id="KW-0391">Immunity</keyword>
<evidence type="ECO:0000313" key="9">
    <source>
        <dbReference type="EMBL" id="CAG5111031.1"/>
    </source>
</evidence>